<evidence type="ECO:0000256" key="1">
    <source>
        <dbReference type="ARBA" id="ARBA00022574"/>
    </source>
</evidence>
<evidence type="ECO:0000313" key="5">
    <source>
        <dbReference type="Proteomes" id="UP001283361"/>
    </source>
</evidence>
<dbReference type="AlphaFoldDB" id="A0AAE1A2E1"/>
<keyword evidence="2" id="KW-0677">Repeat</keyword>
<name>A0AAE1A2E1_9GAST</name>
<dbReference type="PANTHER" id="PTHR19854">
    <property type="entry name" value="TRANSDUCIN BETA-LIKE 3"/>
    <property type="match status" value="1"/>
</dbReference>
<feature type="repeat" description="WD" evidence="3">
    <location>
        <begin position="295"/>
        <end position="331"/>
    </location>
</feature>
<keyword evidence="1 3" id="KW-0853">WD repeat</keyword>
<dbReference type="InterPro" id="IPR015943">
    <property type="entry name" value="WD40/YVTN_repeat-like_dom_sf"/>
</dbReference>
<comment type="caution">
    <text evidence="4">The sequence shown here is derived from an EMBL/GenBank/DDBJ whole genome shotgun (WGS) entry which is preliminary data.</text>
</comment>
<evidence type="ECO:0000256" key="3">
    <source>
        <dbReference type="PROSITE-ProRule" id="PRU00221"/>
    </source>
</evidence>
<gene>
    <name evidence="4" type="ORF">RRG08_028415</name>
</gene>
<dbReference type="PANTHER" id="PTHR19854:SF1">
    <property type="entry name" value="GUANINE NUCLEOTIDE-BINDING PROTEIN SUBUNIT BETA-LIKE PROTEIN 1"/>
    <property type="match status" value="1"/>
</dbReference>
<sequence length="331" mass="36398">MSKGPPPPPPDPVMELCGSSPVTCLAFGEVTFADKKSTFFSGHQDGKILCWNIKSQRILTHLESHSETVLWVASPKENILITQGREGFLKIWAAEQSNWKKLGTISTAAYIFCNSSLLSLADYYLVSVPAEESGTISVHRILSDFTVDGGQTPQKLIPTSQKELGMCMKMCSFLFKSSVQRLLVAYESGSLLLWDMLRSVILSKLKAHSDSVMCLDICSTKDQGVFRAFSGSVDTDLKSWLITDDTLTQDQFVSITNPGLSSLASRRDGRIVASGGWDGSCRMFTTAKLRPLVVLSHHKESVQCVAFSAENRLAAGSKDGYITMWDVYVDK</sequence>
<dbReference type="Proteomes" id="UP001283361">
    <property type="component" value="Unassembled WGS sequence"/>
</dbReference>
<dbReference type="PROSITE" id="PS50082">
    <property type="entry name" value="WD_REPEATS_2"/>
    <property type="match status" value="1"/>
</dbReference>
<dbReference type="EMBL" id="JAWDGP010002774">
    <property type="protein sequence ID" value="KAK3779989.1"/>
    <property type="molecule type" value="Genomic_DNA"/>
</dbReference>
<organism evidence="4 5">
    <name type="scientific">Elysia crispata</name>
    <name type="common">lettuce slug</name>
    <dbReference type="NCBI Taxonomy" id="231223"/>
    <lineage>
        <taxon>Eukaryota</taxon>
        <taxon>Metazoa</taxon>
        <taxon>Spiralia</taxon>
        <taxon>Lophotrochozoa</taxon>
        <taxon>Mollusca</taxon>
        <taxon>Gastropoda</taxon>
        <taxon>Heterobranchia</taxon>
        <taxon>Euthyneura</taxon>
        <taxon>Panpulmonata</taxon>
        <taxon>Sacoglossa</taxon>
        <taxon>Placobranchoidea</taxon>
        <taxon>Plakobranchidae</taxon>
        <taxon>Elysia</taxon>
    </lineage>
</organism>
<dbReference type="InterPro" id="IPR036322">
    <property type="entry name" value="WD40_repeat_dom_sf"/>
</dbReference>
<evidence type="ECO:0000256" key="2">
    <source>
        <dbReference type="ARBA" id="ARBA00022737"/>
    </source>
</evidence>
<dbReference type="InterPro" id="IPR019775">
    <property type="entry name" value="WD40_repeat_CS"/>
</dbReference>
<evidence type="ECO:0000313" key="4">
    <source>
        <dbReference type="EMBL" id="KAK3779989.1"/>
    </source>
</evidence>
<accession>A0AAE1A2E1</accession>
<dbReference type="SUPFAM" id="SSF50978">
    <property type="entry name" value="WD40 repeat-like"/>
    <property type="match status" value="1"/>
</dbReference>
<dbReference type="PROSITE" id="PS50294">
    <property type="entry name" value="WD_REPEATS_REGION"/>
    <property type="match status" value="1"/>
</dbReference>
<reference evidence="4" key="1">
    <citation type="journal article" date="2023" name="G3 (Bethesda)">
        <title>A reference genome for the long-term kleptoplast-retaining sea slug Elysia crispata morphotype clarki.</title>
        <authorList>
            <person name="Eastman K.E."/>
            <person name="Pendleton A.L."/>
            <person name="Shaikh M.A."/>
            <person name="Suttiyut T."/>
            <person name="Ogas R."/>
            <person name="Tomko P."/>
            <person name="Gavelis G."/>
            <person name="Widhalm J.R."/>
            <person name="Wisecaver J.H."/>
        </authorList>
    </citation>
    <scope>NUCLEOTIDE SEQUENCE</scope>
    <source>
        <strain evidence="4">ECLA1</strain>
    </source>
</reference>
<evidence type="ECO:0008006" key="6">
    <source>
        <dbReference type="Google" id="ProtNLM"/>
    </source>
</evidence>
<dbReference type="Pfam" id="PF00400">
    <property type="entry name" value="WD40"/>
    <property type="match status" value="3"/>
</dbReference>
<dbReference type="PROSITE" id="PS00678">
    <property type="entry name" value="WD_REPEATS_1"/>
    <property type="match status" value="1"/>
</dbReference>
<protein>
    <recommendedName>
        <fullName evidence="6">Guanine nucleotide-binding protein subunit beta-like protein 1</fullName>
    </recommendedName>
</protein>
<dbReference type="InterPro" id="IPR001680">
    <property type="entry name" value="WD40_rpt"/>
</dbReference>
<dbReference type="SMART" id="SM00320">
    <property type="entry name" value="WD40"/>
    <property type="match status" value="6"/>
</dbReference>
<proteinExistence type="predicted"/>
<keyword evidence="5" id="KW-1185">Reference proteome</keyword>
<dbReference type="Gene3D" id="2.130.10.10">
    <property type="entry name" value="YVTN repeat-like/Quinoprotein amine dehydrogenase"/>
    <property type="match status" value="2"/>
</dbReference>